<keyword evidence="7" id="KW-0046">Antibiotic resistance</keyword>
<evidence type="ECO:0000256" key="2">
    <source>
        <dbReference type="ARBA" id="ARBA00022448"/>
    </source>
</evidence>
<feature type="transmembrane region" description="Helical" evidence="8">
    <location>
        <begin position="221"/>
        <end position="247"/>
    </location>
</feature>
<dbReference type="SUPFAM" id="SSF103473">
    <property type="entry name" value="MFS general substrate transporter"/>
    <property type="match status" value="1"/>
</dbReference>
<evidence type="ECO:0000256" key="5">
    <source>
        <dbReference type="ARBA" id="ARBA00022989"/>
    </source>
</evidence>
<name>A0ABV1VGJ0_9ACTN</name>
<feature type="transmembrane region" description="Helical" evidence="8">
    <location>
        <begin position="92"/>
        <end position="109"/>
    </location>
</feature>
<dbReference type="PANTHER" id="PTHR42718:SF46">
    <property type="entry name" value="BLR6921 PROTEIN"/>
    <property type="match status" value="1"/>
</dbReference>
<keyword evidence="6 8" id="KW-0472">Membrane</keyword>
<dbReference type="InterPro" id="IPR020846">
    <property type="entry name" value="MFS_dom"/>
</dbReference>
<feature type="transmembrane region" description="Helical" evidence="8">
    <location>
        <begin position="288"/>
        <end position="306"/>
    </location>
</feature>
<comment type="subcellular location">
    <subcellularLocation>
        <location evidence="1">Cell membrane</location>
        <topology evidence="1">Multi-pass membrane protein</topology>
    </subcellularLocation>
</comment>
<feature type="transmembrane region" description="Helical" evidence="8">
    <location>
        <begin position="312"/>
        <end position="336"/>
    </location>
</feature>
<dbReference type="InterPro" id="IPR036259">
    <property type="entry name" value="MFS_trans_sf"/>
</dbReference>
<keyword evidence="5 8" id="KW-1133">Transmembrane helix</keyword>
<keyword evidence="3" id="KW-1003">Cell membrane</keyword>
<evidence type="ECO:0000313" key="11">
    <source>
        <dbReference type="Proteomes" id="UP001490330"/>
    </source>
</evidence>
<dbReference type="RefSeq" id="WP_350722915.1">
    <property type="nucleotide sequence ID" value="NZ_JBEPCO010000039.1"/>
</dbReference>
<feature type="transmembrane region" description="Helical" evidence="8">
    <location>
        <begin position="357"/>
        <end position="376"/>
    </location>
</feature>
<evidence type="ECO:0000256" key="7">
    <source>
        <dbReference type="ARBA" id="ARBA00023251"/>
    </source>
</evidence>
<evidence type="ECO:0000256" key="3">
    <source>
        <dbReference type="ARBA" id="ARBA00022475"/>
    </source>
</evidence>
<comment type="caution">
    <text evidence="10">The sequence shown here is derived from an EMBL/GenBank/DDBJ whole genome shotgun (WGS) entry which is preliminary data.</text>
</comment>
<feature type="transmembrane region" description="Helical" evidence="8">
    <location>
        <begin position="259"/>
        <end position="276"/>
    </location>
</feature>
<gene>
    <name evidence="10" type="ORF">ABT322_17800</name>
</gene>
<evidence type="ECO:0000256" key="1">
    <source>
        <dbReference type="ARBA" id="ARBA00004651"/>
    </source>
</evidence>
<proteinExistence type="predicted"/>
<reference evidence="10 11" key="1">
    <citation type="submission" date="2024-06" db="EMBL/GenBank/DDBJ databases">
        <title>The Natural Products Discovery Center: Release of the First 8490 Sequenced Strains for Exploring Actinobacteria Biosynthetic Diversity.</title>
        <authorList>
            <person name="Kalkreuter E."/>
            <person name="Kautsar S.A."/>
            <person name="Yang D."/>
            <person name="Bader C.D."/>
            <person name="Teijaro C.N."/>
            <person name="Fluegel L."/>
            <person name="Davis C.M."/>
            <person name="Simpson J.R."/>
            <person name="Lauterbach L."/>
            <person name="Steele A.D."/>
            <person name="Gui C."/>
            <person name="Meng S."/>
            <person name="Li G."/>
            <person name="Viehrig K."/>
            <person name="Ye F."/>
            <person name="Su P."/>
            <person name="Kiefer A.F."/>
            <person name="Nichols A."/>
            <person name="Cepeda A.J."/>
            <person name="Yan W."/>
            <person name="Fan B."/>
            <person name="Jiang Y."/>
            <person name="Adhikari A."/>
            <person name="Zheng C.-J."/>
            <person name="Schuster L."/>
            <person name="Cowan T.M."/>
            <person name="Smanski M.J."/>
            <person name="Chevrette M.G."/>
            <person name="De Carvalho L.P.S."/>
            <person name="Shen B."/>
        </authorList>
    </citation>
    <scope>NUCLEOTIDE SEQUENCE [LARGE SCALE GENOMIC DNA]</scope>
    <source>
        <strain evidence="10 11">NPDC000632</strain>
    </source>
</reference>
<feature type="transmembrane region" description="Helical" evidence="8">
    <location>
        <begin position="382"/>
        <end position="401"/>
    </location>
</feature>
<keyword evidence="2" id="KW-0813">Transport</keyword>
<evidence type="ECO:0000256" key="8">
    <source>
        <dbReference type="SAM" id="Phobius"/>
    </source>
</evidence>
<evidence type="ECO:0000256" key="6">
    <source>
        <dbReference type="ARBA" id="ARBA00023136"/>
    </source>
</evidence>
<dbReference type="Gene3D" id="1.20.1250.20">
    <property type="entry name" value="MFS general substrate transporter like domains"/>
    <property type="match status" value="1"/>
</dbReference>
<protein>
    <submittedName>
        <fullName evidence="10">MFS transporter</fullName>
    </submittedName>
</protein>
<feature type="transmembrane region" description="Helical" evidence="8">
    <location>
        <begin position="121"/>
        <end position="142"/>
    </location>
</feature>
<feature type="transmembrane region" description="Helical" evidence="8">
    <location>
        <begin position="61"/>
        <end position="85"/>
    </location>
</feature>
<evidence type="ECO:0000259" key="9">
    <source>
        <dbReference type="PROSITE" id="PS50850"/>
    </source>
</evidence>
<keyword evidence="11" id="KW-1185">Reference proteome</keyword>
<accession>A0ABV1VGJ0</accession>
<dbReference type="PROSITE" id="PS50850">
    <property type="entry name" value="MFS"/>
    <property type="match status" value="1"/>
</dbReference>
<organism evidence="10 11">
    <name type="scientific">Streptomyces flaveolus</name>
    <dbReference type="NCBI Taxonomy" id="67297"/>
    <lineage>
        <taxon>Bacteria</taxon>
        <taxon>Bacillati</taxon>
        <taxon>Actinomycetota</taxon>
        <taxon>Actinomycetes</taxon>
        <taxon>Kitasatosporales</taxon>
        <taxon>Streptomycetaceae</taxon>
        <taxon>Streptomyces</taxon>
    </lineage>
</organism>
<dbReference type="Pfam" id="PF07690">
    <property type="entry name" value="MFS_1"/>
    <property type="match status" value="1"/>
</dbReference>
<evidence type="ECO:0000313" key="10">
    <source>
        <dbReference type="EMBL" id="MER6905599.1"/>
    </source>
</evidence>
<sequence length="410" mass="42271">MTGTAAHPAGTAARSGQDRDGRNRVVLLILSANMILDAIEVSVVLVALPTIRAQLGLSAEAVQWLMSGFALGFALLLILGARLVARLGTRRLYLAAMLGFAAASLAGGFTDDPALLVATRVLKGACAALTAPAGLALIATAFPDGPRRRRAVSVYSLCGAAGFTAGLLLSGALLRASWRWTLWFPAPLALILLLLALRLLPDVPRAPGAGRPVLRLLREGTLLRTAVGAATLNGTYHSLLFLLTFHLQERLHWSPWQNALALLPACLPLAVTVPFAGRMTARYGTARLITLGAAAPLVGYALLLARPAPTSYVTGILPTLLLVGAGFVLSFAALNLRAASSAADEDRPAAVRAYQAAVQLGAVPMLPLTAWLLGAGHGQRPALALITAVAAVGLTAALSTASASDGKAPA</sequence>
<dbReference type="EMBL" id="JBEPCV010000016">
    <property type="protein sequence ID" value="MER6905599.1"/>
    <property type="molecule type" value="Genomic_DNA"/>
</dbReference>
<dbReference type="PANTHER" id="PTHR42718">
    <property type="entry name" value="MAJOR FACILITATOR SUPERFAMILY MULTIDRUG TRANSPORTER MFSC"/>
    <property type="match status" value="1"/>
</dbReference>
<feature type="transmembrane region" description="Helical" evidence="8">
    <location>
        <begin position="180"/>
        <end position="200"/>
    </location>
</feature>
<evidence type="ECO:0000256" key="4">
    <source>
        <dbReference type="ARBA" id="ARBA00022692"/>
    </source>
</evidence>
<dbReference type="InterPro" id="IPR011701">
    <property type="entry name" value="MFS"/>
</dbReference>
<keyword evidence="4 8" id="KW-0812">Transmembrane</keyword>
<dbReference type="Proteomes" id="UP001490330">
    <property type="component" value="Unassembled WGS sequence"/>
</dbReference>
<feature type="transmembrane region" description="Helical" evidence="8">
    <location>
        <begin position="154"/>
        <end position="174"/>
    </location>
</feature>
<dbReference type="CDD" id="cd17321">
    <property type="entry name" value="MFS_MMR_MDR_like"/>
    <property type="match status" value="1"/>
</dbReference>
<feature type="transmembrane region" description="Helical" evidence="8">
    <location>
        <begin position="25"/>
        <end position="49"/>
    </location>
</feature>
<feature type="domain" description="Major facilitator superfamily (MFS) profile" evidence="9">
    <location>
        <begin position="26"/>
        <end position="405"/>
    </location>
</feature>